<dbReference type="Proteomes" id="UP001278766">
    <property type="component" value="Unassembled WGS sequence"/>
</dbReference>
<dbReference type="SUPFAM" id="SSF56112">
    <property type="entry name" value="Protein kinase-like (PK-like)"/>
    <property type="match status" value="1"/>
</dbReference>
<evidence type="ECO:0000256" key="1">
    <source>
        <dbReference type="SAM" id="MobiDB-lite"/>
    </source>
</evidence>
<accession>A0AAE0H7V2</accession>
<reference evidence="2" key="2">
    <citation type="submission" date="2023-06" db="EMBL/GenBank/DDBJ databases">
        <authorList>
            <consortium name="Lawrence Berkeley National Laboratory"/>
            <person name="Haridas S."/>
            <person name="Hensen N."/>
            <person name="Bonometti L."/>
            <person name="Westerberg I."/>
            <person name="Brannstrom I.O."/>
            <person name="Guillou S."/>
            <person name="Cros-Aarteil S."/>
            <person name="Calhoun S."/>
            <person name="Kuo A."/>
            <person name="Mondo S."/>
            <person name="Pangilinan J."/>
            <person name="Riley R."/>
            <person name="Labutti K."/>
            <person name="Andreopoulos B."/>
            <person name="Lipzen A."/>
            <person name="Chen C."/>
            <person name="Yanf M."/>
            <person name="Daum C."/>
            <person name="Ng V."/>
            <person name="Clum A."/>
            <person name="Steindorff A."/>
            <person name="Ohm R."/>
            <person name="Martin F."/>
            <person name="Silar P."/>
            <person name="Natvig D."/>
            <person name="Lalanne C."/>
            <person name="Gautier V."/>
            <person name="Ament-Velasquez S.L."/>
            <person name="Kruys A."/>
            <person name="Hutchinson M.I."/>
            <person name="Powell A.J."/>
            <person name="Barry K."/>
            <person name="Miller A.N."/>
            <person name="Grigoriev I.V."/>
            <person name="Debuchy R."/>
            <person name="Gladieux P."/>
            <person name="Thoren M.H."/>
            <person name="Johannesson H."/>
        </authorList>
    </citation>
    <scope>NUCLEOTIDE SEQUENCE</scope>
    <source>
        <strain evidence="2">CBS 168.71</strain>
    </source>
</reference>
<gene>
    <name evidence="2" type="ORF">B0H64DRAFT_409485</name>
</gene>
<dbReference type="EMBL" id="JAUEPN010000009">
    <property type="protein sequence ID" value="KAK3291583.1"/>
    <property type="molecule type" value="Genomic_DNA"/>
</dbReference>
<dbReference type="GeneID" id="87841659"/>
<keyword evidence="3" id="KW-1185">Reference proteome</keyword>
<name>A0AAE0H7V2_9PEZI</name>
<evidence type="ECO:0000313" key="2">
    <source>
        <dbReference type="EMBL" id="KAK3291583.1"/>
    </source>
</evidence>
<dbReference type="AlphaFoldDB" id="A0AAE0H7V2"/>
<feature type="region of interest" description="Disordered" evidence="1">
    <location>
        <begin position="24"/>
        <end position="43"/>
    </location>
</feature>
<dbReference type="RefSeq" id="XP_062655097.1">
    <property type="nucleotide sequence ID" value="XM_062804711.1"/>
</dbReference>
<organism evidence="2 3">
    <name type="scientific">Chaetomium fimeti</name>
    <dbReference type="NCBI Taxonomy" id="1854472"/>
    <lineage>
        <taxon>Eukaryota</taxon>
        <taxon>Fungi</taxon>
        <taxon>Dikarya</taxon>
        <taxon>Ascomycota</taxon>
        <taxon>Pezizomycotina</taxon>
        <taxon>Sordariomycetes</taxon>
        <taxon>Sordariomycetidae</taxon>
        <taxon>Sordariales</taxon>
        <taxon>Chaetomiaceae</taxon>
        <taxon>Chaetomium</taxon>
    </lineage>
</organism>
<evidence type="ECO:0008006" key="4">
    <source>
        <dbReference type="Google" id="ProtNLM"/>
    </source>
</evidence>
<comment type="caution">
    <text evidence="2">The sequence shown here is derived from an EMBL/GenBank/DDBJ whole genome shotgun (WGS) entry which is preliminary data.</text>
</comment>
<evidence type="ECO:0000313" key="3">
    <source>
        <dbReference type="Proteomes" id="UP001278766"/>
    </source>
</evidence>
<dbReference type="InterPro" id="IPR011009">
    <property type="entry name" value="Kinase-like_dom_sf"/>
</dbReference>
<proteinExistence type="predicted"/>
<protein>
    <recommendedName>
        <fullName evidence="4">Protein kinase domain-containing protein</fullName>
    </recommendedName>
</protein>
<sequence length="374" mass="43183">MGMVHDAPGSTRYGVNTTLRIRKHVPPEPFTGDYGESPRPPVDWSRWKNQEPWKVDRVEFALANPPLETTPPGSVERTLTVTGVKTIRDGDGAHVVTCFLDEDSSTEYVAKIYDGVDYDLGDPGPSTYGYNDCMSFAERDYSIEAWAYRIMQPVIGGTFVPAYHGSWTFPVGERWVRMILIELIQGECMLDMIRRAEDDLGLRVDYTLLPPEDFRLRVLKNIHEAKLFIWWQAAVRHEDVVPRNVMVKPDGNVVIIDFNNVYIYDFTPSYDNHPRTREVNRWPLPPSMIERLWPFPFGYKLDYTWKHWIPQRWIEDPSVAAEWVVETYRDDTRFRPPSAFWLNDELHEESGPKALRLLESLGRKPAASQCAGSS</sequence>
<reference evidence="2" key="1">
    <citation type="journal article" date="2023" name="Mol. Phylogenet. Evol.">
        <title>Genome-scale phylogeny and comparative genomics of the fungal order Sordariales.</title>
        <authorList>
            <person name="Hensen N."/>
            <person name="Bonometti L."/>
            <person name="Westerberg I."/>
            <person name="Brannstrom I.O."/>
            <person name="Guillou S."/>
            <person name="Cros-Aarteil S."/>
            <person name="Calhoun S."/>
            <person name="Haridas S."/>
            <person name="Kuo A."/>
            <person name="Mondo S."/>
            <person name="Pangilinan J."/>
            <person name="Riley R."/>
            <person name="LaButti K."/>
            <person name="Andreopoulos B."/>
            <person name="Lipzen A."/>
            <person name="Chen C."/>
            <person name="Yan M."/>
            <person name="Daum C."/>
            <person name="Ng V."/>
            <person name="Clum A."/>
            <person name="Steindorff A."/>
            <person name="Ohm R.A."/>
            <person name="Martin F."/>
            <person name="Silar P."/>
            <person name="Natvig D.O."/>
            <person name="Lalanne C."/>
            <person name="Gautier V."/>
            <person name="Ament-Velasquez S.L."/>
            <person name="Kruys A."/>
            <person name="Hutchinson M.I."/>
            <person name="Powell A.J."/>
            <person name="Barry K."/>
            <person name="Miller A.N."/>
            <person name="Grigoriev I.V."/>
            <person name="Debuchy R."/>
            <person name="Gladieux P."/>
            <person name="Hiltunen Thoren M."/>
            <person name="Johannesson H."/>
        </authorList>
    </citation>
    <scope>NUCLEOTIDE SEQUENCE</scope>
    <source>
        <strain evidence="2">CBS 168.71</strain>
    </source>
</reference>